<dbReference type="RefSeq" id="XP_001276856.1">
    <property type="nucleotide sequence ID" value="XM_001276855.1"/>
</dbReference>
<dbReference type="Proteomes" id="UP000001542">
    <property type="component" value="Unassembled WGS sequence"/>
</dbReference>
<dbReference type="VEuPathDB" id="TrichDB:TVAG_119450"/>
<dbReference type="KEGG" id="tva:4720894"/>
<proteinExistence type="predicted"/>
<evidence type="ECO:0000313" key="2">
    <source>
        <dbReference type="Proteomes" id="UP000001542"/>
    </source>
</evidence>
<reference evidence="1" key="2">
    <citation type="journal article" date="2007" name="Science">
        <title>Draft genome sequence of the sexually transmitted pathogen Trichomonas vaginalis.</title>
        <authorList>
            <person name="Carlton J.M."/>
            <person name="Hirt R.P."/>
            <person name="Silva J.C."/>
            <person name="Delcher A.L."/>
            <person name="Schatz M."/>
            <person name="Zhao Q."/>
            <person name="Wortman J.R."/>
            <person name="Bidwell S.L."/>
            <person name="Alsmark U.C.M."/>
            <person name="Besteiro S."/>
            <person name="Sicheritz-Ponten T."/>
            <person name="Noel C.J."/>
            <person name="Dacks J.B."/>
            <person name="Foster P.G."/>
            <person name="Simillion C."/>
            <person name="Van de Peer Y."/>
            <person name="Miranda-Saavedra D."/>
            <person name="Barton G.J."/>
            <person name="Westrop G.D."/>
            <person name="Mueller S."/>
            <person name="Dessi D."/>
            <person name="Fiori P.L."/>
            <person name="Ren Q."/>
            <person name="Paulsen I."/>
            <person name="Zhang H."/>
            <person name="Bastida-Corcuera F.D."/>
            <person name="Simoes-Barbosa A."/>
            <person name="Brown M.T."/>
            <person name="Hayes R.D."/>
            <person name="Mukherjee M."/>
            <person name="Okumura C.Y."/>
            <person name="Schneider R."/>
            <person name="Smith A.J."/>
            <person name="Vanacova S."/>
            <person name="Villalvazo M."/>
            <person name="Haas B.J."/>
            <person name="Pertea M."/>
            <person name="Feldblyum T.V."/>
            <person name="Utterback T.R."/>
            <person name="Shu C.L."/>
            <person name="Osoegawa K."/>
            <person name="de Jong P.J."/>
            <person name="Hrdy I."/>
            <person name="Horvathova L."/>
            <person name="Zubacova Z."/>
            <person name="Dolezal P."/>
            <person name="Malik S.B."/>
            <person name="Logsdon J.M. Jr."/>
            <person name="Henze K."/>
            <person name="Gupta A."/>
            <person name="Wang C.C."/>
            <person name="Dunne R.L."/>
            <person name="Upcroft J.A."/>
            <person name="Upcroft P."/>
            <person name="White O."/>
            <person name="Salzberg S.L."/>
            <person name="Tang P."/>
            <person name="Chiu C.-H."/>
            <person name="Lee Y.-S."/>
            <person name="Embley T.M."/>
            <person name="Coombs G.H."/>
            <person name="Mottram J.C."/>
            <person name="Tachezy J."/>
            <person name="Fraser-Liggett C.M."/>
            <person name="Johnson P.J."/>
        </authorList>
    </citation>
    <scope>NUCLEOTIDE SEQUENCE [LARGE SCALE GENOMIC DNA]</scope>
    <source>
        <strain evidence="1">G3</strain>
    </source>
</reference>
<evidence type="ECO:0000313" key="1">
    <source>
        <dbReference type="EMBL" id="EAY23608.1"/>
    </source>
</evidence>
<reference evidence="1" key="1">
    <citation type="submission" date="2006-10" db="EMBL/GenBank/DDBJ databases">
        <authorList>
            <person name="Amadeo P."/>
            <person name="Zhao Q."/>
            <person name="Wortman J."/>
            <person name="Fraser-Liggett C."/>
            <person name="Carlton J."/>
        </authorList>
    </citation>
    <scope>NUCLEOTIDE SEQUENCE</scope>
    <source>
        <strain evidence="1">G3</strain>
    </source>
</reference>
<name>A2D791_TRIV3</name>
<sequence length="240" mass="26628">MIQAGIIEKAVILVVENALGNPRVVKGTYKNLDALAKRASSGFVSTFKNSKDIVYQMSGLLVRPVNEVLEDLGKIKLTVLKTHTEFNQYGKVESIEGLDAKKIFDLINAKLPESSIIIAEIPTIQMVDELVGLLLPKIDADNVAVSTLYGYKDGAKVPTFPVPPVVNPSWKVVGPKVVEDLSVEHPMMVVTASKFLTRVDKVQNFDEDDIEENYCMGCEPICQYFREFTYYTGSSWKYGA</sequence>
<gene>
    <name evidence="1" type="ORF">TVAG_119450</name>
</gene>
<keyword evidence="2" id="KW-1185">Reference proteome</keyword>
<dbReference type="EMBL" id="DS113177">
    <property type="protein sequence ID" value="EAY23608.1"/>
    <property type="molecule type" value="Genomic_DNA"/>
</dbReference>
<dbReference type="OrthoDB" id="10262950at2759"/>
<dbReference type="InParanoid" id="A2D791"/>
<protein>
    <submittedName>
        <fullName evidence="1">Uncharacterized protein</fullName>
    </submittedName>
</protein>
<organism evidence="1 2">
    <name type="scientific">Trichomonas vaginalis (strain ATCC PRA-98 / G3)</name>
    <dbReference type="NCBI Taxonomy" id="412133"/>
    <lineage>
        <taxon>Eukaryota</taxon>
        <taxon>Metamonada</taxon>
        <taxon>Parabasalia</taxon>
        <taxon>Trichomonadida</taxon>
        <taxon>Trichomonadidae</taxon>
        <taxon>Trichomonas</taxon>
    </lineage>
</organism>
<accession>A2D791</accession>
<dbReference type="VEuPathDB" id="TrichDB:TVAGG3_0992150"/>
<dbReference type="AlphaFoldDB" id="A2D791"/>